<gene>
    <name evidence="1" type="ORF">TSAR_009479</name>
</gene>
<proteinExistence type="predicted"/>
<dbReference type="PANTHER" id="PTHR47018:SF3">
    <property type="entry name" value="MYCBP-ASSOCIATED PROTEIN"/>
    <property type="match status" value="1"/>
</dbReference>
<keyword evidence="2" id="KW-1185">Reference proteome</keyword>
<dbReference type="Proteomes" id="UP000215335">
    <property type="component" value="Unassembled WGS sequence"/>
</dbReference>
<evidence type="ECO:0000313" key="1">
    <source>
        <dbReference type="EMBL" id="OXU30012.1"/>
    </source>
</evidence>
<dbReference type="AlphaFoldDB" id="A0A232FH43"/>
<dbReference type="PANTHER" id="PTHR47018">
    <property type="entry name" value="CXC DOMAIN-CONTAINING PROTEIN-RELATED"/>
    <property type="match status" value="1"/>
</dbReference>
<dbReference type="EMBL" id="NNAY01000210">
    <property type="protein sequence ID" value="OXU30012.1"/>
    <property type="molecule type" value="Genomic_DNA"/>
</dbReference>
<protein>
    <submittedName>
        <fullName evidence="1">Uncharacterized protein</fullName>
    </submittedName>
</protein>
<comment type="caution">
    <text evidence="1">The sequence shown here is derived from an EMBL/GenBank/DDBJ whole genome shotgun (WGS) entry which is preliminary data.</text>
</comment>
<dbReference type="OrthoDB" id="5949854at2759"/>
<reference evidence="1 2" key="1">
    <citation type="journal article" date="2017" name="Curr. Biol.">
        <title>The Evolution of Venom by Co-option of Single-Copy Genes.</title>
        <authorList>
            <person name="Martinson E.O."/>
            <person name="Mrinalini"/>
            <person name="Kelkar Y.D."/>
            <person name="Chang C.H."/>
            <person name="Werren J.H."/>
        </authorList>
    </citation>
    <scope>NUCLEOTIDE SEQUENCE [LARGE SCALE GENOMIC DNA]</scope>
    <source>
        <strain evidence="1 2">Alberta</strain>
        <tissue evidence="1">Whole body</tissue>
    </source>
</reference>
<name>A0A232FH43_9HYME</name>
<sequence>MALTSSSHILKLKNEHKFLRIEPIVRELYNQFVAGNFTVKRSSVPYTSVGTDQGLEQTINRSQKSTLGIIGATQKKEYNLTYHELLAVKNLFTEITHVASENDELPKHYDFNPSMTSKTEQQLDKIISYITSHSNSLKIGSKPLKNIITQELATPECTKGLLNIFENGCKLYQEFFSERFVVKSKNLCDTIYKVKLTTFKSSQQENTLLPKSLSIAKQNQMSQRIIDIAKELGYSLESLFSFELTEKNPLFNEDGSMKKEKSKSDLVTELETLSKDHNESCNIKWKNIKTFVDFATAFCNSVKTVSKDKVHRIDFIFDSYFENSIKLDKRIVRYTEAAIEMHDINENVPMPKQEKQFWASKSNKVRKIVLDQSHDLWPNTIIICSATNEAPCESNLETDLETFTLLQRFDIEEADSRIIVHIHQACTEEVTEIFVLSSDTDKSMNLQKLWVQVGAGIYKLAEDCGMKLCSVLPALHHLTDADYTSKVGTKHSALGSEPEKYLEIFAHGISEADIAASIQNAEQFLLKVLKKTAKYS</sequence>
<accession>A0A232FH43</accession>
<organism evidence="1 2">
    <name type="scientific">Trichomalopsis sarcophagae</name>
    <dbReference type="NCBI Taxonomy" id="543379"/>
    <lineage>
        <taxon>Eukaryota</taxon>
        <taxon>Metazoa</taxon>
        <taxon>Ecdysozoa</taxon>
        <taxon>Arthropoda</taxon>
        <taxon>Hexapoda</taxon>
        <taxon>Insecta</taxon>
        <taxon>Pterygota</taxon>
        <taxon>Neoptera</taxon>
        <taxon>Endopterygota</taxon>
        <taxon>Hymenoptera</taxon>
        <taxon>Apocrita</taxon>
        <taxon>Proctotrupomorpha</taxon>
        <taxon>Chalcidoidea</taxon>
        <taxon>Pteromalidae</taxon>
        <taxon>Pteromalinae</taxon>
        <taxon>Trichomalopsis</taxon>
    </lineage>
</organism>
<evidence type="ECO:0000313" key="2">
    <source>
        <dbReference type="Proteomes" id="UP000215335"/>
    </source>
</evidence>